<accession>A0A914WH64</accession>
<evidence type="ECO:0000313" key="2">
    <source>
        <dbReference type="Proteomes" id="UP000887566"/>
    </source>
</evidence>
<evidence type="ECO:0000256" key="1">
    <source>
        <dbReference type="SAM" id="SignalP"/>
    </source>
</evidence>
<keyword evidence="1" id="KW-0732">Signal</keyword>
<dbReference type="Proteomes" id="UP000887566">
    <property type="component" value="Unplaced"/>
</dbReference>
<proteinExistence type="predicted"/>
<feature type="chain" id="PRO_5036927331" evidence="1">
    <location>
        <begin position="19"/>
        <end position="93"/>
    </location>
</feature>
<dbReference type="WBParaSite" id="PSAMB.scaffold421size51898.g5691.t1">
    <property type="protein sequence ID" value="PSAMB.scaffold421size51898.g5691.t1"/>
    <property type="gene ID" value="PSAMB.scaffold421size51898.g5691"/>
</dbReference>
<reference evidence="3" key="1">
    <citation type="submission" date="2022-11" db="UniProtKB">
        <authorList>
            <consortium name="WormBaseParasite"/>
        </authorList>
    </citation>
    <scope>IDENTIFICATION</scope>
</reference>
<protein>
    <submittedName>
        <fullName evidence="3">Uncharacterized protein</fullName>
    </submittedName>
</protein>
<sequence>MSAWLVIGLLTCVATVFAQSALDDLLSPDNFDKIYIASDGFDYTDESPAAAFIAKRRTKRTRDSFYSNYIKQRAYEYLMNQQQLYPTLKRVPL</sequence>
<dbReference type="AlphaFoldDB" id="A0A914WH64"/>
<evidence type="ECO:0000313" key="3">
    <source>
        <dbReference type="WBParaSite" id="PSAMB.scaffold421size51898.g5691.t1"/>
    </source>
</evidence>
<organism evidence="2 3">
    <name type="scientific">Plectus sambesii</name>
    <dbReference type="NCBI Taxonomy" id="2011161"/>
    <lineage>
        <taxon>Eukaryota</taxon>
        <taxon>Metazoa</taxon>
        <taxon>Ecdysozoa</taxon>
        <taxon>Nematoda</taxon>
        <taxon>Chromadorea</taxon>
        <taxon>Plectida</taxon>
        <taxon>Plectina</taxon>
        <taxon>Plectoidea</taxon>
        <taxon>Plectidae</taxon>
        <taxon>Plectus</taxon>
    </lineage>
</organism>
<feature type="signal peptide" evidence="1">
    <location>
        <begin position="1"/>
        <end position="18"/>
    </location>
</feature>
<name>A0A914WH64_9BILA</name>
<keyword evidence="2" id="KW-1185">Reference proteome</keyword>